<organism evidence="2">
    <name type="scientific">marine metagenome</name>
    <dbReference type="NCBI Taxonomy" id="408172"/>
    <lineage>
        <taxon>unclassified sequences</taxon>
        <taxon>metagenomes</taxon>
        <taxon>ecological metagenomes</taxon>
    </lineage>
</organism>
<reference evidence="2" key="1">
    <citation type="submission" date="2018-05" db="EMBL/GenBank/DDBJ databases">
        <authorList>
            <person name="Lanie J.A."/>
            <person name="Ng W.-L."/>
            <person name="Kazmierczak K.M."/>
            <person name="Andrzejewski T.M."/>
            <person name="Davidsen T.M."/>
            <person name="Wayne K.J."/>
            <person name="Tettelin H."/>
            <person name="Glass J.I."/>
            <person name="Rusch D."/>
            <person name="Podicherti R."/>
            <person name="Tsui H.-C.T."/>
            <person name="Winkler M.E."/>
        </authorList>
    </citation>
    <scope>NUCLEOTIDE SEQUENCE</scope>
</reference>
<accession>A0A381N050</accession>
<dbReference type="Gene3D" id="3.30.1330.40">
    <property type="entry name" value="RutC-like"/>
    <property type="match status" value="3"/>
</dbReference>
<evidence type="ECO:0000256" key="1">
    <source>
        <dbReference type="ARBA" id="ARBA00010552"/>
    </source>
</evidence>
<name>A0A381N050_9ZZZZ</name>
<dbReference type="GO" id="GO:0005829">
    <property type="term" value="C:cytosol"/>
    <property type="evidence" value="ECO:0007669"/>
    <property type="project" value="TreeGrafter"/>
</dbReference>
<comment type="similarity">
    <text evidence="1">Belongs to the RutC family.</text>
</comment>
<dbReference type="InterPro" id="IPR035959">
    <property type="entry name" value="RutC-like_sf"/>
</dbReference>
<sequence length="404" mass="42047">MKFNTMLVTTALIMAIAHGPVGAQELEREFIDPAGVFTQVVTVADRGVKTIYVSGQVGQGADLAAHVESAFQGVVRRLESAGASTSDVVKIRIFVKDFDPADYSIISQARLRTFSDEDAWPTSTMVGIQELFTAQLRVEIEAVAVIADPAVPGANVTIERIGASRGFSQAVVVTANGTKTIYVSGQVGQGDGLAEQSTSVLEAVAQRLEAAGATIDDLVKIVTYISDYTAEDRRTFGAARTQAFGSEDLPASTLLGVQSLVTDQYEIEVDAIAVVSDGAGGGTDTEFIGPTSGFSQAVTTQGSGAKTIYISGQVGRAGESLATQADQAYASLRRQLEASGATPADLVKITVYMADYSQADAAVLGAAQQNGFPAENLPATTLIGVASLYSDTALIEIEGMAVVP</sequence>
<gene>
    <name evidence="2" type="ORF">METZ01_LOCUS834</name>
</gene>
<protein>
    <submittedName>
        <fullName evidence="2">Uncharacterized protein</fullName>
    </submittedName>
</protein>
<dbReference type="PANTHER" id="PTHR11803:SF58">
    <property type="entry name" value="PROTEIN HMF1-RELATED"/>
    <property type="match status" value="1"/>
</dbReference>
<dbReference type="AlphaFoldDB" id="A0A381N050"/>
<dbReference type="SUPFAM" id="SSF55298">
    <property type="entry name" value="YjgF-like"/>
    <property type="match status" value="3"/>
</dbReference>
<dbReference type="Pfam" id="PF01042">
    <property type="entry name" value="Ribonuc_L-PSP"/>
    <property type="match status" value="3"/>
</dbReference>
<dbReference type="PANTHER" id="PTHR11803">
    <property type="entry name" value="2-IMINOBUTANOATE/2-IMINOPROPANOATE DEAMINASE RIDA"/>
    <property type="match status" value="1"/>
</dbReference>
<dbReference type="EMBL" id="UINC01000045">
    <property type="protein sequence ID" value="SUZ47980.1"/>
    <property type="molecule type" value="Genomic_DNA"/>
</dbReference>
<dbReference type="GO" id="GO:0019239">
    <property type="term" value="F:deaminase activity"/>
    <property type="evidence" value="ECO:0007669"/>
    <property type="project" value="TreeGrafter"/>
</dbReference>
<evidence type="ECO:0000313" key="2">
    <source>
        <dbReference type="EMBL" id="SUZ47980.1"/>
    </source>
</evidence>
<dbReference type="CDD" id="cd00448">
    <property type="entry name" value="YjgF_YER057c_UK114_family"/>
    <property type="match status" value="3"/>
</dbReference>
<dbReference type="InterPro" id="IPR006175">
    <property type="entry name" value="YjgF/YER057c/UK114"/>
</dbReference>
<proteinExistence type="inferred from homology"/>